<organism evidence="1 2">
    <name type="scientific">Quercus suber</name>
    <name type="common">Cork oak</name>
    <dbReference type="NCBI Taxonomy" id="58331"/>
    <lineage>
        <taxon>Eukaryota</taxon>
        <taxon>Viridiplantae</taxon>
        <taxon>Streptophyta</taxon>
        <taxon>Embryophyta</taxon>
        <taxon>Tracheophyta</taxon>
        <taxon>Spermatophyta</taxon>
        <taxon>Magnoliopsida</taxon>
        <taxon>eudicotyledons</taxon>
        <taxon>Gunneridae</taxon>
        <taxon>Pentapetalae</taxon>
        <taxon>rosids</taxon>
        <taxon>fabids</taxon>
        <taxon>Fagales</taxon>
        <taxon>Fagaceae</taxon>
        <taxon>Quercus</taxon>
    </lineage>
</organism>
<evidence type="ECO:0000313" key="1">
    <source>
        <dbReference type="EMBL" id="KAK7848030.1"/>
    </source>
</evidence>
<keyword evidence="2" id="KW-1185">Reference proteome</keyword>
<protein>
    <recommendedName>
        <fullName evidence="3">Secreted protein</fullName>
    </recommendedName>
</protein>
<reference evidence="1 2" key="1">
    <citation type="journal article" date="2018" name="Sci. Data">
        <title>The draft genome sequence of cork oak.</title>
        <authorList>
            <person name="Ramos A.M."/>
            <person name="Usie A."/>
            <person name="Barbosa P."/>
            <person name="Barros P.M."/>
            <person name="Capote T."/>
            <person name="Chaves I."/>
            <person name="Simoes F."/>
            <person name="Abreu I."/>
            <person name="Carrasquinho I."/>
            <person name="Faro C."/>
            <person name="Guimaraes J.B."/>
            <person name="Mendonca D."/>
            <person name="Nobrega F."/>
            <person name="Rodrigues L."/>
            <person name="Saibo N.J.M."/>
            <person name="Varela M.C."/>
            <person name="Egas C."/>
            <person name="Matos J."/>
            <person name="Miguel C.M."/>
            <person name="Oliveira M.M."/>
            <person name="Ricardo C.P."/>
            <person name="Goncalves S."/>
        </authorList>
    </citation>
    <scope>NUCLEOTIDE SEQUENCE [LARGE SCALE GENOMIC DNA]</scope>
    <source>
        <strain evidence="2">cv. HL8</strain>
    </source>
</reference>
<sequence length="96" mass="10338">MSITSCSAFEIVVLPFTALVSILDLSSTALALVLASPALRLVSSSEFVIGAIDLETDTFRDSMPIPETIFVRWILWRVQGVELLGNGGVRSGRVVD</sequence>
<evidence type="ECO:0008006" key="3">
    <source>
        <dbReference type="Google" id="ProtNLM"/>
    </source>
</evidence>
<dbReference type="EMBL" id="PKMF04000132">
    <property type="protein sequence ID" value="KAK7848030.1"/>
    <property type="molecule type" value="Genomic_DNA"/>
</dbReference>
<comment type="caution">
    <text evidence="1">The sequence shown here is derived from an EMBL/GenBank/DDBJ whole genome shotgun (WGS) entry which is preliminary data.</text>
</comment>
<evidence type="ECO:0000313" key="2">
    <source>
        <dbReference type="Proteomes" id="UP000237347"/>
    </source>
</evidence>
<dbReference type="AlphaFoldDB" id="A0AAW0L8K8"/>
<proteinExistence type="predicted"/>
<accession>A0AAW0L8K8</accession>
<dbReference type="Proteomes" id="UP000237347">
    <property type="component" value="Unassembled WGS sequence"/>
</dbReference>
<name>A0AAW0L8K8_QUESU</name>
<gene>
    <name evidence="1" type="ORF">CFP56_005607</name>
</gene>